<keyword evidence="2" id="KW-1003">Cell membrane</keyword>
<evidence type="ECO:0000256" key="7">
    <source>
        <dbReference type="ARBA" id="ARBA00035120"/>
    </source>
</evidence>
<dbReference type="OrthoDB" id="9815830at2"/>
<evidence type="ECO:0000256" key="3">
    <source>
        <dbReference type="ARBA" id="ARBA00022692"/>
    </source>
</evidence>
<sequence length="82" mass="8999">MKAYAVFIGGLIGTFCRYELNQSVVSQNISLLNTHRSNLLLGFATGYFMFHREKKYLAALIGTGFCGGFTTTATFSKETGLC</sequence>
<evidence type="ECO:0000256" key="2">
    <source>
        <dbReference type="ARBA" id="ARBA00022475"/>
    </source>
</evidence>
<dbReference type="AlphaFoldDB" id="A0A2A5IYA7"/>
<comment type="similarity">
    <text evidence="7 10">Belongs to the fluoride channel Fluc/FEX (TC 1.A.43) family.</text>
</comment>
<keyword evidence="6" id="KW-0407">Ion channel</keyword>
<dbReference type="Pfam" id="PF02537">
    <property type="entry name" value="CRCB"/>
    <property type="match status" value="1"/>
</dbReference>
<evidence type="ECO:0000256" key="9">
    <source>
        <dbReference type="ARBA" id="ARBA00049940"/>
    </source>
</evidence>
<evidence type="ECO:0000256" key="4">
    <source>
        <dbReference type="ARBA" id="ARBA00022989"/>
    </source>
</evidence>
<dbReference type="GO" id="GO:0034220">
    <property type="term" value="P:monoatomic ion transmembrane transport"/>
    <property type="evidence" value="ECO:0007669"/>
    <property type="project" value="UniProtKB-KW"/>
</dbReference>
<keyword evidence="6" id="KW-0406">Ion transport</keyword>
<evidence type="ECO:0000256" key="6">
    <source>
        <dbReference type="ARBA" id="ARBA00023303"/>
    </source>
</evidence>
<comment type="subcellular location">
    <subcellularLocation>
        <location evidence="1">Cell membrane</location>
        <topology evidence="1">Multi-pass membrane protein</topology>
    </subcellularLocation>
</comment>
<keyword evidence="3" id="KW-0812">Transmembrane</keyword>
<evidence type="ECO:0000313" key="12">
    <source>
        <dbReference type="Proteomes" id="UP000228754"/>
    </source>
</evidence>
<reference evidence="11 12" key="1">
    <citation type="submission" date="2017-06" db="EMBL/GenBank/DDBJ databases">
        <title>Draft Genome Sequence of Bacillus sp Strain 36R Isolated from saline sediment at Atanasia, Sonora, Mexico.</title>
        <authorList>
            <person name="Sanchez Diaz R."/>
            <person name="Quiroz Macias M.E."/>
            <person name="Ibarra Gamez J.C."/>
            <person name="Enciso Ibarra J."/>
            <person name="Gomez Gil B."/>
            <person name="Galaviz Silva L."/>
        </authorList>
    </citation>
    <scope>NUCLEOTIDE SEQUENCE [LARGE SCALE GENOMIC DNA]</scope>
    <source>
        <strain evidence="11 12">36R_ATNSAL</strain>
    </source>
</reference>
<protein>
    <recommendedName>
        <fullName evidence="10">Fluoride-specific ion channel</fullName>
    </recommendedName>
</protein>
<keyword evidence="6" id="KW-0813">Transport</keyword>
<dbReference type="InterPro" id="IPR003691">
    <property type="entry name" value="FluC"/>
</dbReference>
<evidence type="ECO:0000256" key="1">
    <source>
        <dbReference type="ARBA" id="ARBA00004651"/>
    </source>
</evidence>
<comment type="caution">
    <text evidence="11">The sequence shown here is derived from an EMBL/GenBank/DDBJ whole genome shotgun (WGS) entry which is preliminary data.</text>
</comment>
<evidence type="ECO:0000256" key="5">
    <source>
        <dbReference type="ARBA" id="ARBA00023136"/>
    </source>
</evidence>
<evidence type="ECO:0000313" key="11">
    <source>
        <dbReference type="EMBL" id="PCK22310.1"/>
    </source>
</evidence>
<comment type="catalytic activity">
    <reaction evidence="8">
        <text>fluoride(in) = fluoride(out)</text>
        <dbReference type="Rhea" id="RHEA:76159"/>
        <dbReference type="ChEBI" id="CHEBI:17051"/>
    </reaction>
    <physiologicalReaction direction="left-to-right" evidence="8">
        <dbReference type="Rhea" id="RHEA:76160"/>
    </physiologicalReaction>
</comment>
<organism evidence="11 12">
    <name type="scientific">Bacillus pumilus</name>
    <name type="common">Bacillus mesentericus</name>
    <dbReference type="NCBI Taxonomy" id="1408"/>
    <lineage>
        <taxon>Bacteria</taxon>
        <taxon>Bacillati</taxon>
        <taxon>Bacillota</taxon>
        <taxon>Bacilli</taxon>
        <taxon>Bacillales</taxon>
        <taxon>Bacillaceae</taxon>
        <taxon>Bacillus</taxon>
    </lineage>
</organism>
<dbReference type="EMBL" id="NKHG01000032">
    <property type="protein sequence ID" value="PCK22310.1"/>
    <property type="molecule type" value="Genomic_DNA"/>
</dbReference>
<proteinExistence type="inferred from homology"/>
<keyword evidence="5" id="KW-0472">Membrane</keyword>
<evidence type="ECO:0000256" key="10">
    <source>
        <dbReference type="RuleBase" id="RU004340"/>
    </source>
</evidence>
<accession>A0A2A5IYA7</accession>
<comment type="function">
    <text evidence="9">Fluoride-specific ion channel. Important for reducing fluoride concentration in the cell, thus reducing its toxicity.</text>
</comment>
<evidence type="ECO:0000256" key="8">
    <source>
        <dbReference type="ARBA" id="ARBA00035585"/>
    </source>
</evidence>
<keyword evidence="4" id="KW-1133">Transmembrane helix</keyword>
<dbReference type="Proteomes" id="UP000228754">
    <property type="component" value="Unassembled WGS sequence"/>
</dbReference>
<name>A0A2A5IYA7_BACPU</name>
<dbReference type="GO" id="GO:0005886">
    <property type="term" value="C:plasma membrane"/>
    <property type="evidence" value="ECO:0007669"/>
    <property type="project" value="UniProtKB-SubCell"/>
</dbReference>
<gene>
    <name evidence="11" type="ORF">CEY02_04715</name>
</gene>